<reference evidence="3 4" key="1">
    <citation type="journal article" date="2021" name="Nat. Commun.">
        <title>Genetic determinants of endophytism in the Arabidopsis root mycobiome.</title>
        <authorList>
            <person name="Mesny F."/>
            <person name="Miyauchi S."/>
            <person name="Thiergart T."/>
            <person name="Pickel B."/>
            <person name="Atanasova L."/>
            <person name="Karlsson M."/>
            <person name="Huettel B."/>
            <person name="Barry K.W."/>
            <person name="Haridas S."/>
            <person name="Chen C."/>
            <person name="Bauer D."/>
            <person name="Andreopoulos W."/>
            <person name="Pangilinan J."/>
            <person name="LaButti K."/>
            <person name="Riley R."/>
            <person name="Lipzen A."/>
            <person name="Clum A."/>
            <person name="Drula E."/>
            <person name="Henrissat B."/>
            <person name="Kohler A."/>
            <person name="Grigoriev I.V."/>
            <person name="Martin F.M."/>
            <person name="Hacquard S."/>
        </authorList>
    </citation>
    <scope>NUCLEOTIDE SEQUENCE [LARGE SCALE GENOMIC DNA]</scope>
    <source>
        <strain evidence="3 4">MPI-SDFR-AT-0080</strain>
    </source>
</reference>
<feature type="region of interest" description="Disordered" evidence="1">
    <location>
        <begin position="1"/>
        <end position="24"/>
    </location>
</feature>
<dbReference type="PANTHER" id="PTHR35896:SF3">
    <property type="entry name" value="MAJOR FACILITATOR SUPERFAMILY TRANSPORTER"/>
    <property type="match status" value="1"/>
</dbReference>
<organism evidence="3 4">
    <name type="scientific">Macrophomina phaseolina</name>
    <dbReference type="NCBI Taxonomy" id="35725"/>
    <lineage>
        <taxon>Eukaryota</taxon>
        <taxon>Fungi</taxon>
        <taxon>Dikarya</taxon>
        <taxon>Ascomycota</taxon>
        <taxon>Pezizomycotina</taxon>
        <taxon>Dothideomycetes</taxon>
        <taxon>Dothideomycetes incertae sedis</taxon>
        <taxon>Botryosphaeriales</taxon>
        <taxon>Botryosphaeriaceae</taxon>
        <taxon>Macrophomina</taxon>
    </lineage>
</organism>
<proteinExistence type="predicted"/>
<dbReference type="EMBL" id="JAGTJR010000005">
    <property type="protein sequence ID" value="KAH7060465.1"/>
    <property type="molecule type" value="Genomic_DNA"/>
</dbReference>
<keyword evidence="2" id="KW-1133">Transmembrane helix</keyword>
<keyword evidence="2" id="KW-0812">Transmembrane</keyword>
<dbReference type="InterPro" id="IPR053008">
    <property type="entry name" value="Phomopsin_biosynth_assoc"/>
</dbReference>
<accession>A0ABQ8GLE4</accession>
<keyword evidence="2" id="KW-0472">Membrane</keyword>
<dbReference type="PANTHER" id="PTHR35896">
    <property type="entry name" value="IG-LIKE DOMAIN-CONTAINING PROTEIN"/>
    <property type="match status" value="1"/>
</dbReference>
<comment type="caution">
    <text evidence="3">The sequence shown here is derived from an EMBL/GenBank/DDBJ whole genome shotgun (WGS) entry which is preliminary data.</text>
</comment>
<evidence type="ECO:0000256" key="1">
    <source>
        <dbReference type="SAM" id="MobiDB-lite"/>
    </source>
</evidence>
<evidence type="ECO:0000313" key="3">
    <source>
        <dbReference type="EMBL" id="KAH7060465.1"/>
    </source>
</evidence>
<dbReference type="Proteomes" id="UP000774617">
    <property type="component" value="Unassembled WGS sequence"/>
</dbReference>
<protein>
    <submittedName>
        <fullName evidence="3">Uncharacterized protein</fullName>
    </submittedName>
</protein>
<evidence type="ECO:0000313" key="4">
    <source>
        <dbReference type="Proteomes" id="UP000774617"/>
    </source>
</evidence>
<keyword evidence="4" id="KW-1185">Reference proteome</keyword>
<sequence length="227" mass="25894">MLSHAGYIKVPRSSSDDCQNDPENVMPSTRRCHRYMGNPINILGLLLLTVLTSMAATSLFWRQQLLPRHLRAKDVPITPKHCGNTPAEARARGCRFEVHDMAWVPAACYDAELEDNTDAFAVWAADSEGSRFYDKAEVMQGTLPYVFVPTKHHYAHCSLTWKKYQRAVMFGWPMDNFTASYGHKSHCAERVLGWDSDPTFLGTKVVLKFPECDYRWRDAPLDGDHQK</sequence>
<gene>
    <name evidence="3" type="ORF">B0J12DRAFT_334761</name>
</gene>
<evidence type="ECO:0000256" key="2">
    <source>
        <dbReference type="SAM" id="Phobius"/>
    </source>
</evidence>
<name>A0ABQ8GLE4_9PEZI</name>
<feature type="transmembrane region" description="Helical" evidence="2">
    <location>
        <begin position="40"/>
        <end position="61"/>
    </location>
</feature>